<keyword evidence="10" id="KW-1185">Reference proteome</keyword>
<dbReference type="EC" id="2.3.2.26" evidence="3"/>
<name>A0AB34JD18_PRYPA</name>
<evidence type="ECO:0000313" key="10">
    <source>
        <dbReference type="Proteomes" id="UP001515480"/>
    </source>
</evidence>
<accession>A0AB34JD18</accession>
<dbReference type="InterPro" id="IPR050409">
    <property type="entry name" value="E3_ubiq-protein_ligase"/>
</dbReference>
<dbReference type="AlphaFoldDB" id="A0AB34JD18"/>
<evidence type="ECO:0000256" key="1">
    <source>
        <dbReference type="ARBA" id="ARBA00000885"/>
    </source>
</evidence>
<organism evidence="9 10">
    <name type="scientific">Prymnesium parvum</name>
    <name type="common">Toxic golden alga</name>
    <dbReference type="NCBI Taxonomy" id="97485"/>
    <lineage>
        <taxon>Eukaryota</taxon>
        <taxon>Haptista</taxon>
        <taxon>Haptophyta</taxon>
        <taxon>Prymnesiophyceae</taxon>
        <taxon>Prymnesiales</taxon>
        <taxon>Prymnesiaceae</taxon>
        <taxon>Prymnesium</taxon>
    </lineage>
</organism>
<dbReference type="Gene3D" id="3.90.1750.10">
    <property type="entry name" value="Hect, E3 ligase catalytic domains"/>
    <property type="match status" value="1"/>
</dbReference>
<dbReference type="Proteomes" id="UP001515480">
    <property type="component" value="Unassembled WGS sequence"/>
</dbReference>
<sequence length="910" mass="98622">MALSTWRDNLDGLDTDFEMDMEIAMERMRDLQHMLHSRDSSAFSNPLRQHRQATMRTIQDRQMRMNAVDDADEPRRLIRAALIEQASSSQPEETRERALRALADDAMQFDQHRNADHSTHDISDHYYASAEHMWSETKIVLTAGAAEALPCAMRELALRAIGALVFHRPNSISIWADSAVRRVLLAGAAVGQPEPVRFECHRTLSLLACESANSLFADDIARAKVIEGATPGEGTPAERAAAGISERVRNEALDTFKNALNNARGSNGAASGLARLIWDDLSARTALLSCAAATEPDRLRVQTLEVLKRILRASASRYPDIAEAMATGLKPIILEIATSTAASAVNVRSAALVLMCYLAEKAGPILAADGNAVAALLAAAEGEQAVLSGELRQRCAAAHERLEAMAEEPNLTSPLRLRPRYSSLKLPDRLRKLRSRWAPRGGAPPRVLTIRVRAASLFEDVLTQARQWEARHLAGARVKVKYDQGTDAGGLSRHLFTEFGKGLELVCGVTSTCDALLRLQALLKGWEPSATGEDEQQRMLEAHAILAEASPPSANAGDANKDADEPSAKRARVCSEESGAGSAHGELSPPRLFKLTAMGSLVPTSAETLAGHVGEATDEGSIVPQCNAGTLGRYRALGRVCGLALVNECTLGLPFARYFLRCVLGEAPTTVEELQEELRHEDDSWLGRPEFLEQPLQQQGVDNILTMTRTTSASGNGKVPLAANPELRVTDLNKRLYLLRTLEHQLVLTIEQQAKAFREGVEDVTGTGCLGLLSAQELKTLWAGEEVNDSNLEKWKAASRVANPVAAPQAVLFWQWLASVSPSKRAEVLQFGTGASRLPAVDLSGWSFSLDRLETPVTIVPTEANGLPAPAMCARSSTCAKTIYLPAYEDVEALARGMECSLMDKGFGLA</sequence>
<evidence type="ECO:0000256" key="6">
    <source>
        <dbReference type="PROSITE-ProRule" id="PRU00104"/>
    </source>
</evidence>
<evidence type="ECO:0000313" key="9">
    <source>
        <dbReference type="EMBL" id="KAL1519629.1"/>
    </source>
</evidence>
<keyword evidence="4" id="KW-0808">Transferase</keyword>
<evidence type="ECO:0000259" key="8">
    <source>
        <dbReference type="PROSITE" id="PS50237"/>
    </source>
</evidence>
<dbReference type="GO" id="GO:0000209">
    <property type="term" value="P:protein polyubiquitination"/>
    <property type="evidence" value="ECO:0007669"/>
    <property type="project" value="TreeGrafter"/>
</dbReference>
<dbReference type="InterPro" id="IPR000569">
    <property type="entry name" value="HECT_dom"/>
</dbReference>
<gene>
    <name evidence="9" type="ORF">AB1Y20_023140</name>
</gene>
<dbReference type="Gene3D" id="3.30.2410.10">
    <property type="entry name" value="Hect, E3 ligase catalytic domain"/>
    <property type="match status" value="1"/>
</dbReference>
<comment type="caution">
    <text evidence="9">The sequence shown here is derived from an EMBL/GenBank/DDBJ whole genome shotgun (WGS) entry which is preliminary data.</text>
</comment>
<feature type="compositionally biased region" description="Basic and acidic residues" evidence="7">
    <location>
        <begin position="559"/>
        <end position="568"/>
    </location>
</feature>
<dbReference type="GO" id="GO:0005737">
    <property type="term" value="C:cytoplasm"/>
    <property type="evidence" value="ECO:0007669"/>
    <property type="project" value="TreeGrafter"/>
</dbReference>
<protein>
    <recommendedName>
        <fullName evidence="3">HECT-type E3 ubiquitin transferase</fullName>
        <ecNumber evidence="3">2.3.2.26</ecNumber>
    </recommendedName>
</protein>
<evidence type="ECO:0000256" key="3">
    <source>
        <dbReference type="ARBA" id="ARBA00012485"/>
    </source>
</evidence>
<feature type="region of interest" description="Disordered" evidence="7">
    <location>
        <begin position="549"/>
        <end position="587"/>
    </location>
</feature>
<dbReference type="Pfam" id="PF00632">
    <property type="entry name" value="HECT"/>
    <property type="match status" value="1"/>
</dbReference>
<dbReference type="PANTHER" id="PTHR11254:SF67">
    <property type="entry name" value="E3 UBIQUITIN-PROTEIN LIGASE HUWE1"/>
    <property type="match status" value="1"/>
</dbReference>
<dbReference type="SMART" id="SM00119">
    <property type="entry name" value="HECTc"/>
    <property type="match status" value="1"/>
</dbReference>
<evidence type="ECO:0000256" key="4">
    <source>
        <dbReference type="ARBA" id="ARBA00022679"/>
    </source>
</evidence>
<evidence type="ECO:0000256" key="2">
    <source>
        <dbReference type="ARBA" id="ARBA00004906"/>
    </source>
</evidence>
<dbReference type="PANTHER" id="PTHR11254">
    <property type="entry name" value="HECT DOMAIN UBIQUITIN-PROTEIN LIGASE"/>
    <property type="match status" value="1"/>
</dbReference>
<comment type="pathway">
    <text evidence="2">Protein modification; protein ubiquitination.</text>
</comment>
<feature type="active site" description="Glycyl thioester intermediate" evidence="6">
    <location>
        <position position="879"/>
    </location>
</feature>
<comment type="catalytic activity">
    <reaction evidence="1">
        <text>S-ubiquitinyl-[E2 ubiquitin-conjugating enzyme]-L-cysteine + [acceptor protein]-L-lysine = [E2 ubiquitin-conjugating enzyme]-L-cysteine + N(6)-ubiquitinyl-[acceptor protein]-L-lysine.</text>
        <dbReference type="EC" id="2.3.2.26"/>
    </reaction>
</comment>
<dbReference type="GO" id="GO:0061630">
    <property type="term" value="F:ubiquitin protein ligase activity"/>
    <property type="evidence" value="ECO:0007669"/>
    <property type="project" value="UniProtKB-EC"/>
</dbReference>
<dbReference type="SUPFAM" id="SSF48371">
    <property type="entry name" value="ARM repeat"/>
    <property type="match status" value="1"/>
</dbReference>
<dbReference type="InterPro" id="IPR035983">
    <property type="entry name" value="Hect_E3_ubiquitin_ligase"/>
</dbReference>
<reference evidence="9 10" key="1">
    <citation type="journal article" date="2024" name="Science">
        <title>Giant polyketide synthase enzymes in the biosynthesis of giant marine polyether toxins.</title>
        <authorList>
            <person name="Fallon T.R."/>
            <person name="Shende V.V."/>
            <person name="Wierzbicki I.H."/>
            <person name="Pendleton A.L."/>
            <person name="Watervoot N.F."/>
            <person name="Auber R.P."/>
            <person name="Gonzalez D.J."/>
            <person name="Wisecaver J.H."/>
            <person name="Moore B.S."/>
        </authorList>
    </citation>
    <scope>NUCLEOTIDE SEQUENCE [LARGE SCALE GENOMIC DNA]</scope>
    <source>
        <strain evidence="9 10">12B1</strain>
    </source>
</reference>
<evidence type="ECO:0000256" key="5">
    <source>
        <dbReference type="ARBA" id="ARBA00022786"/>
    </source>
</evidence>
<dbReference type="InterPro" id="IPR016024">
    <property type="entry name" value="ARM-type_fold"/>
</dbReference>
<proteinExistence type="predicted"/>
<evidence type="ECO:0000256" key="7">
    <source>
        <dbReference type="SAM" id="MobiDB-lite"/>
    </source>
</evidence>
<dbReference type="SUPFAM" id="SSF56204">
    <property type="entry name" value="Hect, E3 ligase catalytic domain"/>
    <property type="match status" value="1"/>
</dbReference>
<keyword evidence="5 6" id="KW-0833">Ubl conjugation pathway</keyword>
<dbReference type="GO" id="GO:0006511">
    <property type="term" value="P:ubiquitin-dependent protein catabolic process"/>
    <property type="evidence" value="ECO:0007669"/>
    <property type="project" value="TreeGrafter"/>
</dbReference>
<feature type="domain" description="HECT" evidence="8">
    <location>
        <begin position="631"/>
        <end position="910"/>
    </location>
</feature>
<dbReference type="PROSITE" id="PS50237">
    <property type="entry name" value="HECT"/>
    <property type="match status" value="1"/>
</dbReference>
<dbReference type="EMBL" id="JBGBPQ010000009">
    <property type="protein sequence ID" value="KAL1519629.1"/>
    <property type="molecule type" value="Genomic_DNA"/>
</dbReference>